<dbReference type="InterPro" id="IPR036412">
    <property type="entry name" value="HAD-like_sf"/>
</dbReference>
<dbReference type="GO" id="GO:0016791">
    <property type="term" value="F:phosphatase activity"/>
    <property type="evidence" value="ECO:0007669"/>
    <property type="project" value="InterPro"/>
</dbReference>
<evidence type="ECO:0000256" key="14">
    <source>
        <dbReference type="ARBA" id="ARBA00047820"/>
    </source>
</evidence>
<reference evidence="16 17" key="1">
    <citation type="journal article" date="2010" name="Science">
        <title>Genomic comparison of the ants Camponotus floridanus and Harpegnathos saltator.</title>
        <authorList>
            <person name="Bonasio R."/>
            <person name="Zhang G."/>
            <person name="Ye C."/>
            <person name="Mutti N.S."/>
            <person name="Fang X."/>
            <person name="Qin N."/>
            <person name="Donahue G."/>
            <person name="Yang P."/>
            <person name="Li Q."/>
            <person name="Li C."/>
            <person name="Zhang P."/>
            <person name="Huang Z."/>
            <person name="Berger S.L."/>
            <person name="Reinberg D."/>
            <person name="Wang J."/>
            <person name="Liebig J."/>
        </authorList>
    </citation>
    <scope>NUCLEOTIDE SEQUENCE [LARGE SCALE GENOMIC DNA]</scope>
    <source>
        <strain evidence="16 17">R22 G/1</strain>
    </source>
</reference>
<gene>
    <name evidence="16" type="ORF">EAI_01079</name>
</gene>
<dbReference type="PANTHER" id="PTHR19288:SF46">
    <property type="entry name" value="HALOACID DEHALOGENASE-LIKE HYDROLASE DOMAIN-CONTAINING PROTEIN 2"/>
    <property type="match status" value="1"/>
</dbReference>
<dbReference type="Pfam" id="PF13242">
    <property type="entry name" value="Hydrolase_like"/>
    <property type="match status" value="1"/>
</dbReference>
<dbReference type="PROSITE" id="PS50801">
    <property type="entry name" value="STAS"/>
    <property type="match status" value="1"/>
</dbReference>
<dbReference type="NCBIfam" id="TIGR01458">
    <property type="entry name" value="HAD-SF-IIA-hyp3"/>
    <property type="match status" value="1"/>
</dbReference>
<dbReference type="AlphaFoldDB" id="E2B8Z5"/>
<protein>
    <recommendedName>
        <fullName evidence="13">Haloacid dehalogenase-like hydrolase domain-containing protein 2</fullName>
        <ecNumber evidence="5">3.6.1.1</ecNumber>
    </recommendedName>
    <alternativeName>
        <fullName evidence="12">Phospholysine phosphohistidine inorganic pyrophosphate phosphatase</fullName>
    </alternativeName>
</protein>
<evidence type="ECO:0000256" key="11">
    <source>
        <dbReference type="ARBA" id="ARBA00037258"/>
    </source>
</evidence>
<evidence type="ECO:0000313" key="17">
    <source>
        <dbReference type="Proteomes" id="UP000008237"/>
    </source>
</evidence>
<dbReference type="SUPFAM" id="SSF56784">
    <property type="entry name" value="HAD-like"/>
    <property type="match status" value="1"/>
</dbReference>
<evidence type="ECO:0000256" key="8">
    <source>
        <dbReference type="ARBA" id="ARBA00022801"/>
    </source>
</evidence>
<evidence type="ECO:0000256" key="6">
    <source>
        <dbReference type="ARBA" id="ARBA00022490"/>
    </source>
</evidence>
<dbReference type="NCBIfam" id="TIGR01460">
    <property type="entry name" value="HAD-SF-IIA"/>
    <property type="match status" value="1"/>
</dbReference>
<evidence type="ECO:0000256" key="12">
    <source>
        <dbReference type="ARBA" id="ARBA00039357"/>
    </source>
</evidence>
<name>E2B8Z5_HARSA</name>
<accession>E2B8Z5</accession>
<keyword evidence="17" id="KW-1185">Reference proteome</keyword>
<evidence type="ECO:0000256" key="7">
    <source>
        <dbReference type="ARBA" id="ARBA00022723"/>
    </source>
</evidence>
<dbReference type="InterPro" id="IPR006355">
    <property type="entry name" value="LHPP/HDHD2"/>
</dbReference>
<comment type="catalytic activity">
    <reaction evidence="14">
        <text>diphosphate + H2O = 2 phosphate + H(+)</text>
        <dbReference type="Rhea" id="RHEA:24576"/>
        <dbReference type="ChEBI" id="CHEBI:15377"/>
        <dbReference type="ChEBI" id="CHEBI:15378"/>
        <dbReference type="ChEBI" id="CHEBI:33019"/>
        <dbReference type="ChEBI" id="CHEBI:43474"/>
        <dbReference type="EC" id="3.6.1.1"/>
    </reaction>
</comment>
<keyword evidence="9" id="KW-0460">Magnesium</keyword>
<dbReference type="Gene3D" id="3.40.50.1000">
    <property type="entry name" value="HAD superfamily/HAD-like"/>
    <property type="match status" value="2"/>
</dbReference>
<dbReference type="OMA" id="RKPIESW"/>
<evidence type="ECO:0000256" key="1">
    <source>
        <dbReference type="ARBA" id="ARBA00001946"/>
    </source>
</evidence>
<evidence type="ECO:0000259" key="15">
    <source>
        <dbReference type="PROSITE" id="PS50801"/>
    </source>
</evidence>
<evidence type="ECO:0000256" key="9">
    <source>
        <dbReference type="ARBA" id="ARBA00022842"/>
    </source>
</evidence>
<keyword evidence="6" id="KW-0963">Cytoplasm</keyword>
<evidence type="ECO:0000256" key="4">
    <source>
        <dbReference type="ARBA" id="ARBA00007958"/>
    </source>
</evidence>
<comment type="cofactor">
    <cofactor evidence="1">
        <name>Mg(2+)</name>
        <dbReference type="ChEBI" id="CHEBI:18420"/>
    </cofactor>
</comment>
<keyword evidence="10" id="KW-0539">Nucleus</keyword>
<keyword evidence="7" id="KW-0479">Metal-binding</keyword>
<dbReference type="InterPro" id="IPR006357">
    <property type="entry name" value="HAD-SF_hydro_IIA"/>
</dbReference>
<comment type="subcellular location">
    <subcellularLocation>
        <location evidence="3">Cytoplasm</location>
    </subcellularLocation>
    <subcellularLocation>
        <location evidence="2">Nucleus</location>
    </subcellularLocation>
</comment>
<comment type="similarity">
    <text evidence="4">Belongs to the HAD-like hydrolase superfamily.</text>
</comment>
<evidence type="ECO:0000256" key="5">
    <source>
        <dbReference type="ARBA" id="ARBA00012146"/>
    </source>
</evidence>
<dbReference type="KEGG" id="hst:105192411"/>
<dbReference type="PhylomeDB" id="E2B8Z5"/>
<organism evidence="17">
    <name type="scientific">Harpegnathos saltator</name>
    <name type="common">Jerdon's jumping ant</name>
    <dbReference type="NCBI Taxonomy" id="610380"/>
    <lineage>
        <taxon>Eukaryota</taxon>
        <taxon>Metazoa</taxon>
        <taxon>Ecdysozoa</taxon>
        <taxon>Arthropoda</taxon>
        <taxon>Hexapoda</taxon>
        <taxon>Insecta</taxon>
        <taxon>Pterygota</taxon>
        <taxon>Neoptera</taxon>
        <taxon>Endopterygota</taxon>
        <taxon>Hymenoptera</taxon>
        <taxon>Apocrita</taxon>
        <taxon>Aculeata</taxon>
        <taxon>Formicoidea</taxon>
        <taxon>Formicidae</taxon>
        <taxon>Ponerinae</taxon>
        <taxon>Ponerini</taxon>
        <taxon>Harpegnathos</taxon>
    </lineage>
</organism>
<proteinExistence type="inferred from homology"/>
<dbReference type="InParanoid" id="E2B8Z5"/>
<dbReference type="Proteomes" id="UP000008237">
    <property type="component" value="Unassembled WGS sequence"/>
</dbReference>
<evidence type="ECO:0000256" key="3">
    <source>
        <dbReference type="ARBA" id="ARBA00004496"/>
    </source>
</evidence>
<dbReference type="InterPro" id="IPR002645">
    <property type="entry name" value="STAS_dom"/>
</dbReference>
<dbReference type="Pfam" id="PF13344">
    <property type="entry name" value="Hydrolase_6"/>
    <property type="match status" value="1"/>
</dbReference>
<dbReference type="EMBL" id="GL446405">
    <property type="protein sequence ID" value="EFN87829.1"/>
    <property type="molecule type" value="Genomic_DNA"/>
</dbReference>
<evidence type="ECO:0000313" key="16">
    <source>
        <dbReference type="EMBL" id="EFN87829.1"/>
    </source>
</evidence>
<dbReference type="PANTHER" id="PTHR19288">
    <property type="entry name" value="4-NITROPHENYLPHOSPHATASE-RELATED"/>
    <property type="match status" value="1"/>
</dbReference>
<dbReference type="InterPro" id="IPR023214">
    <property type="entry name" value="HAD_sf"/>
</dbReference>
<evidence type="ECO:0000256" key="10">
    <source>
        <dbReference type="ARBA" id="ARBA00023242"/>
    </source>
</evidence>
<sequence>MAKRVTTVLIDLSGTLHIDNTVIPGAVQALNRLRNADLSIKFVTNTTKESSNCLYERLTNLGFDLRKEEIFSSLAAARKLIISRQLNPMLLIDPAAMEDFQDLVKDETTLNAVVVGLAPSKFNYDELNKAFRLLLDGASLIAIHEGRYYKRPDGLALGPGAFIKGLEYSSNIKPEVVGKPTIEFFKAALGEVDPEQAVMIGDDVRDDVAGAQAAGIRGILVQTGKYRAGDENTITPGPAKVCVSFVQAVESILDG</sequence>
<dbReference type="FunCoup" id="E2B8Z5">
    <property type="interactions" value="487"/>
</dbReference>
<dbReference type="GO" id="GO:0005737">
    <property type="term" value="C:cytoplasm"/>
    <property type="evidence" value="ECO:0007669"/>
    <property type="project" value="UniProtKB-SubCell"/>
</dbReference>
<dbReference type="FunFam" id="3.40.50.1000:FF:000051">
    <property type="entry name" value="Phospholysine phosphohistidine inorganic pyrophosphate phosphatase"/>
    <property type="match status" value="1"/>
</dbReference>
<dbReference type="GO" id="GO:0004427">
    <property type="term" value="F:inorganic diphosphate phosphatase activity"/>
    <property type="evidence" value="ECO:0007669"/>
    <property type="project" value="UniProtKB-EC"/>
</dbReference>
<evidence type="ECO:0000256" key="13">
    <source>
        <dbReference type="ARBA" id="ARBA00039666"/>
    </source>
</evidence>
<dbReference type="STRING" id="610380.E2B8Z5"/>
<feature type="domain" description="STAS" evidence="15">
    <location>
        <begin position="1"/>
        <end position="81"/>
    </location>
</feature>
<dbReference type="OrthoDB" id="426235at2759"/>
<dbReference type="CDD" id="cd07509">
    <property type="entry name" value="HAD_PPase"/>
    <property type="match status" value="1"/>
</dbReference>
<keyword evidence="8 16" id="KW-0378">Hydrolase</keyword>
<dbReference type="EC" id="3.6.1.1" evidence="5"/>
<dbReference type="GO" id="GO:0005634">
    <property type="term" value="C:nucleus"/>
    <property type="evidence" value="ECO:0007669"/>
    <property type="project" value="UniProtKB-SubCell"/>
</dbReference>
<evidence type="ECO:0000256" key="2">
    <source>
        <dbReference type="ARBA" id="ARBA00004123"/>
    </source>
</evidence>
<dbReference type="GO" id="GO:0046872">
    <property type="term" value="F:metal ion binding"/>
    <property type="evidence" value="ECO:0007669"/>
    <property type="project" value="UniProtKB-KW"/>
</dbReference>
<comment type="function">
    <text evidence="11">Phosphatase that hydrolyzes imidodiphosphate, 3-phosphohistidine and 6-phospholysine. Has broad substrate specificity and can also hydrolyze inorganic diphosphate, but with lower efficiency.</text>
</comment>